<evidence type="ECO:0000256" key="5">
    <source>
        <dbReference type="ARBA" id="ARBA00004763"/>
    </source>
</evidence>
<dbReference type="CDD" id="cd00483">
    <property type="entry name" value="HPPK"/>
    <property type="match status" value="1"/>
</dbReference>
<evidence type="ECO:0000256" key="18">
    <source>
        <dbReference type="ARBA" id="ARBA00022842"/>
    </source>
</evidence>
<feature type="domain" description="Pterin-binding" evidence="26">
    <location>
        <begin position="326"/>
        <end position="592"/>
    </location>
</feature>
<dbReference type="EC" id="2.7.6.3" evidence="12"/>
<keyword evidence="18" id="KW-0460">Magnesium</keyword>
<dbReference type="EMBL" id="JAFJYH010000425">
    <property type="protein sequence ID" value="KAG4411942.1"/>
    <property type="molecule type" value="Genomic_DNA"/>
</dbReference>
<dbReference type="GO" id="GO:0046872">
    <property type="term" value="F:metal ion binding"/>
    <property type="evidence" value="ECO:0007669"/>
    <property type="project" value="UniProtKB-KW"/>
</dbReference>
<comment type="similarity">
    <text evidence="22">In the central section; belongs to the HPPK family.</text>
</comment>
<dbReference type="InterPro" id="IPR000489">
    <property type="entry name" value="Pterin-binding_dom"/>
</dbReference>
<dbReference type="GO" id="GO:0005740">
    <property type="term" value="C:mitochondrial envelope"/>
    <property type="evidence" value="ECO:0007669"/>
    <property type="project" value="TreeGrafter"/>
</dbReference>
<dbReference type="NCBIfam" id="TIGR01498">
    <property type="entry name" value="folK"/>
    <property type="match status" value="1"/>
</dbReference>
<comment type="catalytic activity">
    <reaction evidence="3">
        <text>7,8-dihydroneopterin = 6-hydroxymethyl-7,8-dihydropterin + glycolaldehyde</text>
        <dbReference type="Rhea" id="RHEA:10540"/>
        <dbReference type="ChEBI" id="CHEBI:17001"/>
        <dbReference type="ChEBI" id="CHEBI:17071"/>
        <dbReference type="ChEBI" id="CHEBI:44841"/>
        <dbReference type="EC" id="4.1.2.25"/>
    </reaction>
</comment>
<evidence type="ECO:0000256" key="22">
    <source>
        <dbReference type="ARBA" id="ARBA00061548"/>
    </source>
</evidence>
<evidence type="ECO:0000256" key="2">
    <source>
        <dbReference type="ARBA" id="ARBA00000198"/>
    </source>
</evidence>
<feature type="compositionally biased region" description="Low complexity" evidence="25">
    <location>
        <begin position="287"/>
        <end position="298"/>
    </location>
</feature>
<evidence type="ECO:0000313" key="27">
    <source>
        <dbReference type="EMBL" id="KAG4411942.1"/>
    </source>
</evidence>
<gene>
    <name evidence="27" type="ORF">IFR04_014916</name>
</gene>
<keyword evidence="15" id="KW-0547">Nucleotide-binding</keyword>
<evidence type="ECO:0000256" key="17">
    <source>
        <dbReference type="ARBA" id="ARBA00022840"/>
    </source>
</evidence>
<dbReference type="SUPFAM" id="SSF55083">
    <property type="entry name" value="6-hydroxymethyl-7,8-dihydropterin pyrophosphokinase, HPPK"/>
    <property type="match status" value="1"/>
</dbReference>
<reference evidence="27" key="1">
    <citation type="submission" date="2021-02" db="EMBL/GenBank/DDBJ databases">
        <title>Genome sequence Cadophora malorum strain M34.</title>
        <authorList>
            <person name="Stefanovic E."/>
            <person name="Vu D."/>
            <person name="Scully C."/>
            <person name="Dijksterhuis J."/>
            <person name="Roader J."/>
            <person name="Houbraken J."/>
        </authorList>
    </citation>
    <scope>NUCLEOTIDE SEQUENCE</scope>
    <source>
        <strain evidence="27">M34</strain>
    </source>
</reference>
<dbReference type="GO" id="GO:0046656">
    <property type="term" value="P:folic acid biosynthetic process"/>
    <property type="evidence" value="ECO:0007669"/>
    <property type="project" value="UniProtKB-KW"/>
</dbReference>
<comment type="function">
    <text evidence="21">Catalyzes three sequential steps of tetrahydrofolate biosynthesis.</text>
</comment>
<dbReference type="Gene3D" id="3.30.70.560">
    <property type="entry name" value="7,8-Dihydro-6-hydroxymethylpterin-pyrophosphokinase HPPK"/>
    <property type="match status" value="1"/>
</dbReference>
<evidence type="ECO:0000256" key="6">
    <source>
        <dbReference type="ARBA" id="ARBA00005013"/>
    </source>
</evidence>
<dbReference type="FunFam" id="3.20.20.20:FF:000006">
    <property type="entry name" value="Dihydropteroate synthase"/>
    <property type="match status" value="1"/>
</dbReference>
<evidence type="ECO:0000256" key="4">
    <source>
        <dbReference type="ARBA" id="ARBA00001946"/>
    </source>
</evidence>
<dbReference type="AlphaFoldDB" id="A0A8H7W1S4"/>
<keyword evidence="19" id="KW-0289">Folate biosynthesis</keyword>
<dbReference type="EC" id="2.5.1.15" evidence="10"/>
<evidence type="ECO:0000256" key="3">
    <source>
        <dbReference type="ARBA" id="ARBA00001353"/>
    </source>
</evidence>
<evidence type="ECO:0000256" key="24">
    <source>
        <dbReference type="ARBA" id="ARBA00068111"/>
    </source>
</evidence>
<dbReference type="CDD" id="cd00739">
    <property type="entry name" value="DHPS"/>
    <property type="match status" value="1"/>
</dbReference>
<keyword evidence="14" id="KW-0479">Metal-binding</keyword>
<evidence type="ECO:0000256" key="12">
    <source>
        <dbReference type="ARBA" id="ARBA00013253"/>
    </source>
</evidence>
<comment type="pathway">
    <text evidence="5">Cofactor biosynthesis; tetrahydrofolate biosynthesis; 7,8-dihydrofolate from 2-amino-4-hydroxy-6-hydroxymethyl-7,8-dihydropteridine diphosphate and 4-aminobenzoate: step 1/2.</text>
</comment>
<sequence>MRAFRVGVKIGGRALSTSYGIIPKSAPVVSPASLPSIIRRYRSSTNKLVELSPWTPHTLNASKTASKDASDISRISKASKSGEKQLAYIALGSNLGNRVEWIEKACNMMEERGIRIRRTSCLWETEPMYVEDQERFLNGVAEVETDLEPIALLDVLQSIEKDSGRVKVVDKGPRNIDLDILLYGDTVVDHPRLKIPHALMLEREFVLRPLAELIPGKPLNSKNPWKVTQDYLNGLPPSETPMTTVTPLSDHMEPLRGLDPRRTTRLMAILNATPDSFSDGGRILNGASSSTPAQASATEKSDQSDSTEKTTAPAIEEKKEEEARDTRFDGPHPMGGLFDSMLAIEQHHRKWGDALVTMAVMESGGDIGETIWDVGGQSTAPGVKEVSVEEETKRVVDTIEEISDCFGELTISVDTYRASVAEAAVKAGACIINDVSAGTMDPDMLTTMARLGVTVILMHMRGTPQTMSGLTSYPHGLIPTIAEELLERVAAAEAAGVRRWRIILDPGIGFAKSAEQNLKILQRFDELRDWPGLRGLPWLVGSSRKSFIGKVTGVEKPRERTWGTAVTVAAAIQGGADIVRVHDVKEMEKVMKMSDAIWRA</sequence>
<dbReference type="InterPro" id="IPR045031">
    <property type="entry name" value="DHP_synth-like"/>
</dbReference>
<keyword evidence="20" id="KW-0511">Multifunctional enzyme</keyword>
<evidence type="ECO:0000256" key="20">
    <source>
        <dbReference type="ARBA" id="ARBA00023268"/>
    </source>
</evidence>
<dbReference type="Pfam" id="PF00809">
    <property type="entry name" value="Pterin_bind"/>
    <property type="match status" value="1"/>
</dbReference>
<dbReference type="InterPro" id="IPR006390">
    <property type="entry name" value="DHP_synth_dom"/>
</dbReference>
<evidence type="ECO:0000256" key="14">
    <source>
        <dbReference type="ARBA" id="ARBA00022723"/>
    </source>
</evidence>
<keyword evidence="28" id="KW-1185">Reference proteome</keyword>
<dbReference type="InterPro" id="IPR011005">
    <property type="entry name" value="Dihydropteroate_synth-like_sf"/>
</dbReference>
<dbReference type="Gene3D" id="3.20.20.20">
    <property type="entry name" value="Dihydropteroate synthase-like"/>
    <property type="match status" value="2"/>
</dbReference>
<evidence type="ECO:0000256" key="23">
    <source>
        <dbReference type="ARBA" id="ARBA00067568"/>
    </source>
</evidence>
<comment type="pathway">
    <text evidence="6">Cofactor biosynthesis; tetrahydrofolate biosynthesis; 2-amino-4-hydroxy-6-hydroxymethyl-7,8-dihydropteridine diphosphate from 7,8-dihydroneopterin triphosphate: step 3/4.</text>
</comment>
<comment type="similarity">
    <text evidence="8">In the N-terminal section; belongs to the DHNA family.</text>
</comment>
<dbReference type="PROSITE" id="PS00794">
    <property type="entry name" value="HPPK"/>
    <property type="match status" value="1"/>
</dbReference>
<evidence type="ECO:0000256" key="25">
    <source>
        <dbReference type="SAM" id="MobiDB-lite"/>
    </source>
</evidence>
<dbReference type="PROSITE" id="PS50972">
    <property type="entry name" value="PTERIN_BINDING"/>
    <property type="match status" value="1"/>
</dbReference>
<dbReference type="EC" id="4.1.2.25" evidence="11"/>
<evidence type="ECO:0000256" key="10">
    <source>
        <dbReference type="ARBA" id="ARBA00012458"/>
    </source>
</evidence>
<dbReference type="GO" id="GO:0003848">
    <property type="term" value="F:2-amino-4-hydroxy-6-hydroxymethyldihydropteridine diphosphokinase activity"/>
    <property type="evidence" value="ECO:0007669"/>
    <property type="project" value="UniProtKB-EC"/>
</dbReference>
<organism evidence="27 28">
    <name type="scientific">Cadophora malorum</name>
    <dbReference type="NCBI Taxonomy" id="108018"/>
    <lineage>
        <taxon>Eukaryota</taxon>
        <taxon>Fungi</taxon>
        <taxon>Dikarya</taxon>
        <taxon>Ascomycota</taxon>
        <taxon>Pezizomycotina</taxon>
        <taxon>Leotiomycetes</taxon>
        <taxon>Helotiales</taxon>
        <taxon>Ploettnerulaceae</taxon>
        <taxon>Cadophora</taxon>
    </lineage>
</organism>
<evidence type="ECO:0000256" key="9">
    <source>
        <dbReference type="ARBA" id="ARBA00009951"/>
    </source>
</evidence>
<comment type="catalytic activity">
    <reaction evidence="1">
        <text>(7,8-dihydropterin-6-yl)methyl diphosphate + 4-aminobenzoate = 7,8-dihydropteroate + diphosphate</text>
        <dbReference type="Rhea" id="RHEA:19949"/>
        <dbReference type="ChEBI" id="CHEBI:17836"/>
        <dbReference type="ChEBI" id="CHEBI:17839"/>
        <dbReference type="ChEBI" id="CHEBI:33019"/>
        <dbReference type="ChEBI" id="CHEBI:72950"/>
        <dbReference type="EC" id="2.5.1.15"/>
    </reaction>
</comment>
<name>A0A8H7W1S4_9HELO</name>
<dbReference type="Pfam" id="PF01288">
    <property type="entry name" value="HPPK"/>
    <property type="match status" value="1"/>
</dbReference>
<accession>A0A8H7W1S4</accession>
<dbReference type="PROSITE" id="PS00792">
    <property type="entry name" value="DHPS_1"/>
    <property type="match status" value="1"/>
</dbReference>
<evidence type="ECO:0000256" key="7">
    <source>
        <dbReference type="ARBA" id="ARBA00005051"/>
    </source>
</evidence>
<evidence type="ECO:0000256" key="16">
    <source>
        <dbReference type="ARBA" id="ARBA00022777"/>
    </source>
</evidence>
<evidence type="ECO:0000256" key="19">
    <source>
        <dbReference type="ARBA" id="ARBA00022909"/>
    </source>
</evidence>
<evidence type="ECO:0000256" key="11">
    <source>
        <dbReference type="ARBA" id="ARBA00013043"/>
    </source>
</evidence>
<feature type="compositionally biased region" description="Basic and acidic residues" evidence="25">
    <location>
        <begin position="315"/>
        <end position="330"/>
    </location>
</feature>
<keyword evidence="13" id="KW-0808">Transferase</keyword>
<dbReference type="OrthoDB" id="615426at2759"/>
<dbReference type="GO" id="GO:0004156">
    <property type="term" value="F:dihydropteroate synthase activity"/>
    <property type="evidence" value="ECO:0007669"/>
    <property type="project" value="UniProtKB-EC"/>
</dbReference>
<dbReference type="InterPro" id="IPR000550">
    <property type="entry name" value="Hppk"/>
</dbReference>
<evidence type="ECO:0000313" key="28">
    <source>
        <dbReference type="Proteomes" id="UP000664132"/>
    </source>
</evidence>
<evidence type="ECO:0000256" key="13">
    <source>
        <dbReference type="ARBA" id="ARBA00022679"/>
    </source>
</evidence>
<protein>
    <recommendedName>
        <fullName evidence="23">Folic acid synthesis protein FOL1</fullName>
        <ecNumber evidence="10">2.5.1.15</ecNumber>
        <ecNumber evidence="12">2.7.6.3</ecNumber>
        <ecNumber evidence="11">4.1.2.25</ecNumber>
    </recommendedName>
    <alternativeName>
        <fullName evidence="24">Folic acid synthesis protein fol1</fullName>
    </alternativeName>
</protein>
<evidence type="ECO:0000256" key="15">
    <source>
        <dbReference type="ARBA" id="ARBA00022741"/>
    </source>
</evidence>
<dbReference type="GO" id="GO:0004150">
    <property type="term" value="F:dihydroneopterin aldolase activity"/>
    <property type="evidence" value="ECO:0007669"/>
    <property type="project" value="UniProtKB-EC"/>
</dbReference>
<proteinExistence type="inferred from homology"/>
<comment type="caution">
    <text evidence="27">The sequence shown here is derived from an EMBL/GenBank/DDBJ whole genome shotgun (WGS) entry which is preliminary data.</text>
</comment>
<dbReference type="NCBIfam" id="TIGR01496">
    <property type="entry name" value="DHPS"/>
    <property type="match status" value="1"/>
</dbReference>
<comment type="pathway">
    <text evidence="7">Cofactor biosynthesis; tetrahydrofolate biosynthesis; 2-amino-4-hydroxy-6-hydroxymethyl-7,8-dihydropteridine diphosphate from 7,8-dihydroneopterin triphosphate: step 4/4.</text>
</comment>
<dbReference type="PANTHER" id="PTHR20941:SF1">
    <property type="entry name" value="FOLIC ACID SYNTHESIS PROTEIN FOL1"/>
    <property type="match status" value="1"/>
</dbReference>
<evidence type="ECO:0000256" key="1">
    <source>
        <dbReference type="ARBA" id="ARBA00000012"/>
    </source>
</evidence>
<dbReference type="GO" id="GO:0016301">
    <property type="term" value="F:kinase activity"/>
    <property type="evidence" value="ECO:0007669"/>
    <property type="project" value="UniProtKB-KW"/>
</dbReference>
<comment type="catalytic activity">
    <reaction evidence="2">
        <text>6-hydroxymethyl-7,8-dihydropterin + ATP = (7,8-dihydropterin-6-yl)methyl diphosphate + AMP + H(+)</text>
        <dbReference type="Rhea" id="RHEA:11412"/>
        <dbReference type="ChEBI" id="CHEBI:15378"/>
        <dbReference type="ChEBI" id="CHEBI:30616"/>
        <dbReference type="ChEBI" id="CHEBI:44841"/>
        <dbReference type="ChEBI" id="CHEBI:72950"/>
        <dbReference type="ChEBI" id="CHEBI:456215"/>
        <dbReference type="EC" id="2.7.6.3"/>
    </reaction>
</comment>
<feature type="compositionally biased region" description="Basic and acidic residues" evidence="25">
    <location>
        <begin position="299"/>
        <end position="308"/>
    </location>
</feature>
<dbReference type="SUPFAM" id="SSF51717">
    <property type="entry name" value="Dihydropteroate synthetase-like"/>
    <property type="match status" value="2"/>
</dbReference>
<dbReference type="GO" id="GO:0046654">
    <property type="term" value="P:tetrahydrofolate biosynthetic process"/>
    <property type="evidence" value="ECO:0007669"/>
    <property type="project" value="UniProtKB-UniPathway"/>
</dbReference>
<dbReference type="GO" id="GO:0005524">
    <property type="term" value="F:ATP binding"/>
    <property type="evidence" value="ECO:0007669"/>
    <property type="project" value="UniProtKB-KW"/>
</dbReference>
<evidence type="ECO:0000256" key="21">
    <source>
        <dbReference type="ARBA" id="ARBA00058009"/>
    </source>
</evidence>
<comment type="similarity">
    <text evidence="9">In the C-terminal section; belongs to the DHPS family.</text>
</comment>
<evidence type="ECO:0000256" key="8">
    <source>
        <dbReference type="ARBA" id="ARBA00009640"/>
    </source>
</evidence>
<evidence type="ECO:0000259" key="26">
    <source>
        <dbReference type="PROSITE" id="PS50972"/>
    </source>
</evidence>
<dbReference type="InterPro" id="IPR035907">
    <property type="entry name" value="Hppk_sf"/>
</dbReference>
<keyword evidence="17" id="KW-0067">ATP-binding</keyword>
<dbReference type="PANTHER" id="PTHR20941">
    <property type="entry name" value="FOLATE SYNTHESIS PROTEINS"/>
    <property type="match status" value="1"/>
</dbReference>
<dbReference type="UniPathway" id="UPA00077">
    <property type="reaction ID" value="UER00155"/>
</dbReference>
<dbReference type="Proteomes" id="UP000664132">
    <property type="component" value="Unassembled WGS sequence"/>
</dbReference>
<comment type="cofactor">
    <cofactor evidence="4">
        <name>Mg(2+)</name>
        <dbReference type="ChEBI" id="CHEBI:18420"/>
    </cofactor>
</comment>
<keyword evidence="16" id="KW-0418">Kinase</keyword>
<feature type="region of interest" description="Disordered" evidence="25">
    <location>
        <begin position="278"/>
        <end position="331"/>
    </location>
</feature>